<evidence type="ECO:0008006" key="3">
    <source>
        <dbReference type="Google" id="ProtNLM"/>
    </source>
</evidence>
<gene>
    <name evidence="1" type="ORF">Enr10x_43750</name>
</gene>
<dbReference type="EMBL" id="CP037421">
    <property type="protein sequence ID" value="QDT29026.1"/>
    <property type="molecule type" value="Genomic_DNA"/>
</dbReference>
<dbReference type="AlphaFoldDB" id="A0A517QBN9"/>
<keyword evidence="2" id="KW-1185">Reference proteome</keyword>
<reference evidence="1 2" key="1">
    <citation type="submission" date="2019-03" db="EMBL/GenBank/DDBJ databases">
        <title>Deep-cultivation of Planctomycetes and their phenomic and genomic characterization uncovers novel biology.</title>
        <authorList>
            <person name="Wiegand S."/>
            <person name="Jogler M."/>
            <person name="Boedeker C."/>
            <person name="Pinto D."/>
            <person name="Vollmers J."/>
            <person name="Rivas-Marin E."/>
            <person name="Kohn T."/>
            <person name="Peeters S.H."/>
            <person name="Heuer A."/>
            <person name="Rast P."/>
            <person name="Oberbeckmann S."/>
            <person name="Bunk B."/>
            <person name="Jeske O."/>
            <person name="Meyerdierks A."/>
            <person name="Storesund J.E."/>
            <person name="Kallscheuer N."/>
            <person name="Luecker S."/>
            <person name="Lage O.M."/>
            <person name="Pohl T."/>
            <person name="Merkel B.J."/>
            <person name="Hornburger P."/>
            <person name="Mueller R.-W."/>
            <person name="Bruemmer F."/>
            <person name="Labrenz M."/>
            <person name="Spormann A.M."/>
            <person name="Op den Camp H."/>
            <person name="Overmann J."/>
            <person name="Amann R."/>
            <person name="Jetten M.S.M."/>
            <person name="Mascher T."/>
            <person name="Medema M.H."/>
            <person name="Devos D.P."/>
            <person name="Kaster A.-K."/>
            <person name="Ovreas L."/>
            <person name="Rohde M."/>
            <person name="Galperin M.Y."/>
            <person name="Jogler C."/>
        </authorList>
    </citation>
    <scope>NUCLEOTIDE SEQUENCE [LARGE SCALE GENOMIC DNA]</scope>
    <source>
        <strain evidence="1 2">Enr10</strain>
    </source>
</reference>
<dbReference type="Proteomes" id="UP000315647">
    <property type="component" value="Chromosome"/>
</dbReference>
<protein>
    <recommendedName>
        <fullName evidence="3">Cytochrome c domain-containing protein</fullName>
    </recommendedName>
</protein>
<sequence length="435" mass="49632">MKQYLLTSGILLILLVGFTKGEEPLVAPKPAKPLKQIDFRAPVPYGLKPVEYGTGPLTDPVTQLNEQLARQKRELKFDPDWGYLRDVLRQLEIPESSQLMVYSKTALNPRIINPENPRVVYFNDDVYLGWVPGAKSMELASLDPVRGTIFYELKLEATARPRFVRSERCLACHAGDSSSRVPGLLVRSFVTDDHGRPISGYSQITHDKPLEKRWGGWYVTGTHGEMTHLGNLFGRETIAESKTNPALRTNLTHVDQFFDTSKYLNPHSDLVAHLILDHQVQAHNLITRVSMEHQLGLESDARQRLVRYLLFLDEARLTAPVKGTTDYQSWFSGQGKRDSRGRSLKDFDLKTRLFQYRLSYLIYTDSFNQMPAAVRTRVLQDIYEFLNADAATLVKEWDVDPENFPHPERTAILQIVAETLQPLPDFWKTSPAQKP</sequence>
<name>A0A517QBN9_9PLAN</name>
<proteinExistence type="predicted"/>
<evidence type="ECO:0000313" key="2">
    <source>
        <dbReference type="Proteomes" id="UP000315647"/>
    </source>
</evidence>
<accession>A0A517QBN9</accession>
<organism evidence="1 2">
    <name type="scientific">Gimesia panareensis</name>
    <dbReference type="NCBI Taxonomy" id="2527978"/>
    <lineage>
        <taxon>Bacteria</taxon>
        <taxon>Pseudomonadati</taxon>
        <taxon>Planctomycetota</taxon>
        <taxon>Planctomycetia</taxon>
        <taxon>Planctomycetales</taxon>
        <taxon>Planctomycetaceae</taxon>
        <taxon>Gimesia</taxon>
    </lineage>
</organism>
<evidence type="ECO:0000313" key="1">
    <source>
        <dbReference type="EMBL" id="QDT29026.1"/>
    </source>
</evidence>
<dbReference type="RefSeq" id="WP_145451293.1">
    <property type="nucleotide sequence ID" value="NZ_CP037421.1"/>
</dbReference>